<evidence type="ECO:0000313" key="3">
    <source>
        <dbReference type="RefSeq" id="XP_030981014.1"/>
    </source>
</evidence>
<dbReference type="Proteomes" id="UP000515153">
    <property type="component" value="Unplaced"/>
</dbReference>
<feature type="compositionally biased region" description="Low complexity" evidence="1">
    <location>
        <begin position="344"/>
        <end position="354"/>
    </location>
</feature>
<feature type="compositionally biased region" description="Polar residues" evidence="1">
    <location>
        <begin position="914"/>
        <end position="928"/>
    </location>
</feature>
<evidence type="ECO:0000256" key="1">
    <source>
        <dbReference type="SAM" id="MobiDB-lite"/>
    </source>
</evidence>
<organism evidence="2 3">
    <name type="scientific">Pyricularia grisea</name>
    <name type="common">Crabgrass-specific blast fungus</name>
    <name type="synonym">Magnaporthe grisea</name>
    <dbReference type="NCBI Taxonomy" id="148305"/>
    <lineage>
        <taxon>Eukaryota</taxon>
        <taxon>Fungi</taxon>
        <taxon>Dikarya</taxon>
        <taxon>Ascomycota</taxon>
        <taxon>Pezizomycotina</taxon>
        <taxon>Sordariomycetes</taxon>
        <taxon>Sordariomycetidae</taxon>
        <taxon>Magnaporthales</taxon>
        <taxon>Pyriculariaceae</taxon>
        <taxon>Pyricularia</taxon>
    </lineage>
</organism>
<feature type="compositionally biased region" description="Polar residues" evidence="1">
    <location>
        <begin position="1053"/>
        <end position="1070"/>
    </location>
</feature>
<gene>
    <name evidence="3" type="ORF">PgNI_07452</name>
</gene>
<evidence type="ECO:0000313" key="2">
    <source>
        <dbReference type="Proteomes" id="UP000515153"/>
    </source>
</evidence>
<dbReference type="GeneID" id="41962373"/>
<reference evidence="3" key="1">
    <citation type="journal article" date="2019" name="Mol. Biol. Evol.">
        <title>Blast fungal genomes show frequent chromosomal changes, gene gains and losses, and effector gene turnover.</title>
        <authorList>
            <person name="Gomez Luciano L.B."/>
            <person name="Jason Tsai I."/>
            <person name="Chuma I."/>
            <person name="Tosa Y."/>
            <person name="Chen Y.H."/>
            <person name="Li J.Y."/>
            <person name="Li M.Y."/>
            <person name="Jade Lu M.Y."/>
            <person name="Nakayashiki H."/>
            <person name="Li W.H."/>
        </authorList>
    </citation>
    <scope>NUCLEOTIDE SEQUENCE</scope>
    <source>
        <strain evidence="3">NI907</strain>
    </source>
</reference>
<feature type="compositionally biased region" description="Polar residues" evidence="1">
    <location>
        <begin position="303"/>
        <end position="321"/>
    </location>
</feature>
<feature type="region of interest" description="Disordered" evidence="1">
    <location>
        <begin position="178"/>
        <end position="273"/>
    </location>
</feature>
<accession>A0A6P8B1U7</accession>
<dbReference type="RefSeq" id="XP_030981014.1">
    <property type="nucleotide sequence ID" value="XM_031127464.1"/>
</dbReference>
<dbReference type="AlphaFoldDB" id="A0A6P8B1U7"/>
<dbReference type="KEGG" id="pgri:PgNI_07452"/>
<feature type="region of interest" description="Disordered" evidence="1">
    <location>
        <begin position="1053"/>
        <end position="1196"/>
    </location>
</feature>
<feature type="region of interest" description="Disordered" evidence="1">
    <location>
        <begin position="300"/>
        <end position="390"/>
    </location>
</feature>
<feature type="compositionally biased region" description="Low complexity" evidence="1">
    <location>
        <begin position="1169"/>
        <end position="1182"/>
    </location>
</feature>
<feature type="compositionally biased region" description="Low complexity" evidence="1">
    <location>
        <begin position="233"/>
        <end position="264"/>
    </location>
</feature>
<sequence>MNRFRGKRKEKEEPATNGDHTMPSFRGFLRGKKAPEEKPEPQIDIATALPSHDDFRTSLLMTGLSARFSMLREQDDPSSKIGKASDDSVLFPKRQSRMMDYGFNGGVGLNDIAEVESIRAPFNRMDSFASADDTSSTKGSIMSRGKPTDGNNLFGGRQKIVVGNRTLYENDVAGSSFQKWRREERERERRALEDEEANDDSQGWRSRPSEEEASAARPESPSGPNFSRRRETSSTTASSLARNSTAATSIASQQSQATTASTASGAPIERSVTRTRRLYEQALNQDLHASQSTALSRIDTLTGKKSFTRGSPDPNSSTSPTMGFGFGERRPIMSKASAPNLRTASPAASAASGSNDRGSNISIKESRFNFAGTPPLSPPISETGDMPLMAIQPNDVGKATAMGVFNKPMQPYNESKYAERQLQLQQGRDTPTLRDRTESNATNMSKNGLSLHTDPKDKSAGLTFLDDSDDSPDEPRHSPIPPAVVLERPADSEHPAFRQGSLPTPLSFKSQVYDPPHDPSPPLSKPEMFESPIIPQHTTPVDSPTLGSPGLLTTGLSGMVRQHMRTESSTSSIYGPSSSGLEVKFPAASRDSTVLAIMGDGLGVSSWQDQQWNPYEDEAAESRISQHTLVQDDTPTEPEPSSQPEPVEITDNDTSPVKEEDPDDFANRVAIARRRVQERLTTSYLESADSSRAPSPQPQEREMPVPAKPSPFGLLRGKSSRGSLADRNRSGPPRKALQTLGIGATTMSSSPSPSKQSFEDAGLAPMREEAEVNSRVETTRRQFEDKVKEKDSDARSLRSTKSTRSLTDKDDEQTHPGLRAFRQARRQLQKQKELAVLARHQGQGEGVKNEESDAQSDSNPQERTPSRTRHPRRDFSEDSYRSGTSMSPPRKERDRSGSETSNGRVPPRPPRLRNNSTPYENQQLNDSDNTPRRLMLRSPGLPGTDIKRSPIMPPQPYPGAMSSPKGFSRSASSGNLRVNPGRVGELAPISPIAPLGGLPNSPRHQFVPPSPAANSSSAFPGPSGSTTNSTLNEAKKKFINKKDISDPTLVMSTSRVPTVNLPHSQPSSDSAGAGSDQRNAPPLPPINPRRTRGVMNGFLGRKNSDYDDENLATSSSPHLPLTNSSGSLGGSRTADDGRSAFSVSDDEEDKPVSRWRLRKANPEGQGSNSQASAAPSLGAAGPFGPPRDTRAFVSAAPPVGRSVMTAPTRKPSALPGGMI</sequence>
<feature type="region of interest" description="Disordered" evidence="1">
    <location>
        <begin position="127"/>
        <end position="156"/>
    </location>
</feature>
<reference evidence="3" key="2">
    <citation type="submission" date="2019-10" db="EMBL/GenBank/DDBJ databases">
        <authorList>
            <consortium name="NCBI Genome Project"/>
        </authorList>
    </citation>
    <scope>NUCLEOTIDE SEQUENCE</scope>
    <source>
        <strain evidence="3">NI907</strain>
    </source>
</reference>
<feature type="compositionally biased region" description="Polar residues" evidence="1">
    <location>
        <begin position="623"/>
        <end position="633"/>
    </location>
</feature>
<proteinExistence type="predicted"/>
<name>A0A6P8B1U7_PYRGI</name>
<feature type="compositionally biased region" description="Low complexity" evidence="1">
    <location>
        <begin position="1012"/>
        <end position="1025"/>
    </location>
</feature>
<protein>
    <submittedName>
        <fullName evidence="3">Uncharacterized protein</fullName>
    </submittedName>
</protein>
<feature type="compositionally biased region" description="Basic and acidic residues" evidence="1">
    <location>
        <begin position="766"/>
        <end position="796"/>
    </location>
</feature>
<feature type="compositionally biased region" description="Polar residues" evidence="1">
    <location>
        <begin position="679"/>
        <end position="694"/>
    </location>
</feature>
<feature type="compositionally biased region" description="Low complexity" evidence="1">
    <location>
        <begin position="127"/>
        <end position="137"/>
    </location>
</feature>
<feature type="compositionally biased region" description="Polar residues" evidence="1">
    <location>
        <begin position="1111"/>
        <end position="1126"/>
    </location>
</feature>
<keyword evidence="2" id="KW-1185">Reference proteome</keyword>
<feature type="region of interest" description="Disordered" evidence="1">
    <location>
        <begin position="419"/>
        <end position="483"/>
    </location>
</feature>
<feature type="region of interest" description="Disordered" evidence="1">
    <location>
        <begin position="1"/>
        <end position="43"/>
    </location>
</feature>
<feature type="compositionally biased region" description="Basic and acidic residues" evidence="1">
    <location>
        <begin position="180"/>
        <end position="192"/>
    </location>
</feature>
<reference evidence="3" key="3">
    <citation type="submission" date="2025-08" db="UniProtKB">
        <authorList>
            <consortium name="RefSeq"/>
        </authorList>
    </citation>
    <scope>IDENTIFICATION</scope>
    <source>
        <strain evidence="3">NI907</strain>
    </source>
</reference>
<feature type="region of interest" description="Disordered" evidence="1">
    <location>
        <begin position="617"/>
        <end position="979"/>
    </location>
</feature>
<feature type="region of interest" description="Disordered" evidence="1">
    <location>
        <begin position="994"/>
        <end position="1030"/>
    </location>
</feature>
<feature type="compositionally biased region" description="Polar residues" evidence="1">
    <location>
        <begin position="439"/>
        <end position="450"/>
    </location>
</feature>